<dbReference type="EMBL" id="PCMW01000027">
    <property type="protein sequence ID" value="PDS25559.1"/>
    <property type="molecule type" value="Genomic_DNA"/>
</dbReference>
<proteinExistence type="predicted"/>
<evidence type="ECO:0000313" key="2">
    <source>
        <dbReference type="Proteomes" id="UP000220828"/>
    </source>
</evidence>
<protein>
    <submittedName>
        <fullName evidence="1">Uncharacterized protein</fullName>
    </submittedName>
</protein>
<gene>
    <name evidence="1" type="ORF">B0A77_04515</name>
</gene>
<reference evidence="1 2" key="1">
    <citation type="submission" date="2017-09" db="EMBL/GenBank/DDBJ databases">
        <title>Whole genomes of Flavobacteriaceae.</title>
        <authorList>
            <person name="Stine C."/>
            <person name="Li C."/>
            <person name="Tadesse D."/>
        </authorList>
    </citation>
    <scope>NUCLEOTIDE SEQUENCE [LARGE SCALE GENOMIC DNA]</scope>
    <source>
        <strain evidence="1 2">ATCC 35036</strain>
    </source>
</reference>
<evidence type="ECO:0000313" key="1">
    <source>
        <dbReference type="EMBL" id="PDS25559.1"/>
    </source>
</evidence>
<organism evidence="1 2">
    <name type="scientific">Flavobacterium branchiophilum</name>
    <dbReference type="NCBI Taxonomy" id="55197"/>
    <lineage>
        <taxon>Bacteria</taxon>
        <taxon>Pseudomonadati</taxon>
        <taxon>Bacteroidota</taxon>
        <taxon>Flavobacteriia</taxon>
        <taxon>Flavobacteriales</taxon>
        <taxon>Flavobacteriaceae</taxon>
        <taxon>Flavobacterium</taxon>
    </lineage>
</organism>
<name>A0A2H3KP30_9FLAO</name>
<sequence length="60" mass="6837">MLNLPYPQYMQNLTIVPQGQTYKAYNGTLALKRTSSNTEEFTYYFSGSSYLMLGQGLTIQ</sequence>
<accession>A0A2H3KP30</accession>
<comment type="caution">
    <text evidence="1">The sequence shown here is derived from an EMBL/GenBank/DDBJ whole genome shotgun (WGS) entry which is preliminary data.</text>
</comment>
<dbReference type="AlphaFoldDB" id="A0A2H3KP30"/>
<dbReference type="Proteomes" id="UP000220828">
    <property type="component" value="Unassembled WGS sequence"/>
</dbReference>